<evidence type="ECO:0000313" key="1">
    <source>
        <dbReference type="EMBL" id="MBI3127670.1"/>
    </source>
</evidence>
<protein>
    <submittedName>
        <fullName evidence="1">Uncharacterized protein</fullName>
    </submittedName>
</protein>
<comment type="caution">
    <text evidence="1">The sequence shown here is derived from an EMBL/GenBank/DDBJ whole genome shotgun (WGS) entry which is preliminary data.</text>
</comment>
<gene>
    <name evidence="1" type="ORF">HYZ11_08720</name>
</gene>
<sequence>MAQGTEALTQTTFICPACGEAELPLPEGWSPRETPYVRLAEQHGCEQCQAASFLFGDGHTSGFGGVVRDLGPDGRPRERWVPPRAAVAYHYMRQGRKRASAEAERPFYPQPLYRNLVHGQNTDDVFVAMAFLPHGETLTPALRARGERLAKTLK</sequence>
<dbReference type="Proteomes" id="UP000782312">
    <property type="component" value="Unassembled WGS sequence"/>
</dbReference>
<proteinExistence type="predicted"/>
<dbReference type="AlphaFoldDB" id="A0A932I0H5"/>
<reference evidence="1" key="1">
    <citation type="submission" date="2020-07" db="EMBL/GenBank/DDBJ databases">
        <title>Huge and variable diversity of episymbiotic CPR bacteria and DPANN archaea in groundwater ecosystems.</title>
        <authorList>
            <person name="He C.Y."/>
            <person name="Keren R."/>
            <person name="Whittaker M."/>
            <person name="Farag I.F."/>
            <person name="Doudna J."/>
            <person name="Cate J.H.D."/>
            <person name="Banfield J.F."/>
        </authorList>
    </citation>
    <scope>NUCLEOTIDE SEQUENCE</scope>
    <source>
        <strain evidence="1">NC_groundwater_763_Ag_S-0.2um_68_21</strain>
    </source>
</reference>
<evidence type="ECO:0000313" key="2">
    <source>
        <dbReference type="Proteomes" id="UP000782312"/>
    </source>
</evidence>
<dbReference type="EMBL" id="JACPUR010000019">
    <property type="protein sequence ID" value="MBI3127670.1"/>
    <property type="molecule type" value="Genomic_DNA"/>
</dbReference>
<name>A0A932I0H5_UNCTE</name>
<accession>A0A932I0H5</accession>
<organism evidence="1 2">
    <name type="scientific">Tectimicrobiota bacterium</name>
    <dbReference type="NCBI Taxonomy" id="2528274"/>
    <lineage>
        <taxon>Bacteria</taxon>
        <taxon>Pseudomonadati</taxon>
        <taxon>Nitrospinota/Tectimicrobiota group</taxon>
        <taxon>Candidatus Tectimicrobiota</taxon>
    </lineage>
</organism>